<dbReference type="eggNOG" id="ENOG502S41G">
    <property type="taxonomic scope" value="Eukaryota"/>
</dbReference>
<organism evidence="2 3">
    <name type="scientific">Sphaerulina musiva (strain SO2202)</name>
    <name type="common">Poplar stem canker fungus</name>
    <name type="synonym">Septoria musiva</name>
    <dbReference type="NCBI Taxonomy" id="692275"/>
    <lineage>
        <taxon>Eukaryota</taxon>
        <taxon>Fungi</taxon>
        <taxon>Dikarya</taxon>
        <taxon>Ascomycota</taxon>
        <taxon>Pezizomycotina</taxon>
        <taxon>Dothideomycetes</taxon>
        <taxon>Dothideomycetidae</taxon>
        <taxon>Mycosphaerellales</taxon>
        <taxon>Mycosphaerellaceae</taxon>
        <taxon>Sphaerulina</taxon>
    </lineage>
</organism>
<keyword evidence="3" id="KW-1185">Reference proteome</keyword>
<dbReference type="PANTHER" id="PTHR34815:SF4">
    <property type="entry name" value="N-ACETYLTRANSFERASE DOMAIN-CONTAINING PROTEIN"/>
    <property type="match status" value="1"/>
</dbReference>
<dbReference type="InterPro" id="IPR055100">
    <property type="entry name" value="GNAT_LYC1-like"/>
</dbReference>
<dbReference type="EMBL" id="KB456269">
    <property type="protein sequence ID" value="EMF09647.1"/>
    <property type="molecule type" value="Genomic_DNA"/>
</dbReference>
<feature type="domain" description="LYC1 C-terminal" evidence="1">
    <location>
        <begin position="169"/>
        <end position="400"/>
    </location>
</feature>
<dbReference type="GeneID" id="27904051"/>
<dbReference type="SUPFAM" id="SSF55729">
    <property type="entry name" value="Acyl-CoA N-acyltransferases (Nat)"/>
    <property type="match status" value="1"/>
</dbReference>
<dbReference type="OrthoDB" id="2020070at2759"/>
<dbReference type="Proteomes" id="UP000016931">
    <property type="component" value="Unassembled WGS sequence"/>
</dbReference>
<reference evidence="2 3" key="1">
    <citation type="journal article" date="2012" name="PLoS Pathog.">
        <title>Diverse lifestyles and strategies of plant pathogenesis encoded in the genomes of eighteen Dothideomycetes fungi.</title>
        <authorList>
            <person name="Ohm R.A."/>
            <person name="Feau N."/>
            <person name="Henrissat B."/>
            <person name="Schoch C.L."/>
            <person name="Horwitz B.A."/>
            <person name="Barry K.W."/>
            <person name="Condon B.J."/>
            <person name="Copeland A.C."/>
            <person name="Dhillon B."/>
            <person name="Glaser F."/>
            <person name="Hesse C.N."/>
            <person name="Kosti I."/>
            <person name="LaButti K."/>
            <person name="Lindquist E.A."/>
            <person name="Lucas S."/>
            <person name="Salamov A.A."/>
            <person name="Bradshaw R.E."/>
            <person name="Ciuffetti L."/>
            <person name="Hamelin R.C."/>
            <person name="Kema G.H.J."/>
            <person name="Lawrence C."/>
            <person name="Scott J.A."/>
            <person name="Spatafora J.W."/>
            <person name="Turgeon B.G."/>
            <person name="de Wit P.J.G.M."/>
            <person name="Zhong S."/>
            <person name="Goodwin S.B."/>
            <person name="Grigoriev I.V."/>
        </authorList>
    </citation>
    <scope>NUCLEOTIDE SEQUENCE [LARGE SCALE GENOMIC DNA]</scope>
    <source>
        <strain evidence="2 3">SO2202</strain>
    </source>
</reference>
<dbReference type="HOGENOM" id="CLU_038171_1_0_1"/>
<dbReference type="RefSeq" id="XP_016757768.1">
    <property type="nucleotide sequence ID" value="XM_016906914.1"/>
</dbReference>
<evidence type="ECO:0000313" key="2">
    <source>
        <dbReference type="EMBL" id="EMF09647.1"/>
    </source>
</evidence>
<dbReference type="PANTHER" id="PTHR34815">
    <property type="entry name" value="LYSINE ACETYLTRANSFERASE"/>
    <property type="match status" value="1"/>
</dbReference>
<dbReference type="InterPro" id="IPR016181">
    <property type="entry name" value="Acyl_CoA_acyltransferase"/>
</dbReference>
<dbReference type="STRING" id="692275.N1QF15"/>
<sequence length="400" mass="44133">MGSINLPSTDSADVYLATATPEEAEALQHANSSEWKGALNVEAYLRREKYLGAQDLTKDGGLTSWVLVWQPGPAAERQVLSGCETIKKRALVSRDGNVEEVICHGLCSVFCPPAFRGRGYASRMMTEVGKKLENWQVDNGKAHLFSVLYSDIGKQFYAAKGWHPFPSSHITLPAKETPSAEGVRLLHSQDLAALCVADEDLIRARLKNRKAGSQTAVSIIPDLRTLAWTHAREDFVCNELYHKTPSIRGARVNDVWAYWARVWSDPTGHEPNTLHILRLVVEDDALGADFSPASAPGTEAINAAAEGRTPIHGVEASRVDEIRQSIAKIFQVAQTEAARWDMKEVVLWNPTSLALAGARQISPNVVVQEREVESIASLKWYGEGSGTEVEWVENMKYAWC</sequence>
<evidence type="ECO:0000313" key="3">
    <source>
        <dbReference type="Proteomes" id="UP000016931"/>
    </source>
</evidence>
<evidence type="ECO:0000259" key="1">
    <source>
        <dbReference type="Pfam" id="PF22998"/>
    </source>
</evidence>
<dbReference type="Pfam" id="PF22998">
    <property type="entry name" value="GNAT_LYC1-like"/>
    <property type="match status" value="1"/>
</dbReference>
<accession>N1QF15</accession>
<dbReference type="AlphaFoldDB" id="N1QF15"/>
<name>N1QF15_SPHMS</name>
<gene>
    <name evidence="2" type="ORF">SEPMUDRAFT_151593</name>
</gene>
<dbReference type="InterPro" id="IPR053013">
    <property type="entry name" value="LAT"/>
</dbReference>
<protein>
    <recommendedName>
        <fullName evidence="1">LYC1 C-terminal domain-containing protein</fullName>
    </recommendedName>
</protein>
<dbReference type="OMA" id="TCWILVD"/>
<dbReference type="Gene3D" id="3.40.630.30">
    <property type="match status" value="1"/>
</dbReference>
<proteinExistence type="predicted"/>